<dbReference type="EMBL" id="AUWU02000005">
    <property type="protein sequence ID" value="KAH0572822.1"/>
    <property type="molecule type" value="Genomic_DNA"/>
</dbReference>
<reference evidence="1 2" key="1">
    <citation type="journal article" date="2014" name="PLoS Genet.">
        <title>The Genome of Spironucleus salmonicida Highlights a Fish Pathogen Adapted to Fluctuating Environments.</title>
        <authorList>
            <person name="Xu F."/>
            <person name="Jerlstrom-Hultqvist J."/>
            <person name="Einarsson E."/>
            <person name="Astvaldsson A."/>
            <person name="Svard S.G."/>
            <person name="Andersson J.O."/>
        </authorList>
    </citation>
    <scope>NUCLEOTIDE SEQUENCE [LARGE SCALE GENOMIC DNA]</scope>
    <source>
        <strain evidence="1 2">ATCC 50377</strain>
    </source>
</reference>
<proteinExistence type="predicted"/>
<name>A0A9P8RXF9_9EUKA</name>
<protein>
    <submittedName>
        <fullName evidence="1">Uncharacterized protein</fullName>
    </submittedName>
</protein>
<comment type="caution">
    <text evidence="1">The sequence shown here is derived from an EMBL/GenBank/DDBJ whole genome shotgun (WGS) entry which is preliminary data.</text>
</comment>
<accession>A0A9P8RXF9</accession>
<dbReference type="RefSeq" id="XP_067763595.1">
    <property type="nucleotide sequence ID" value="XM_067908774.1"/>
</dbReference>
<keyword evidence="2" id="KW-1185">Reference proteome</keyword>
<gene>
    <name evidence="1" type="ORF">SS50377_24936</name>
</gene>
<dbReference type="GeneID" id="94298959"/>
<dbReference type="Proteomes" id="UP000018208">
    <property type="component" value="Unassembled WGS sequence"/>
</dbReference>
<evidence type="ECO:0000313" key="2">
    <source>
        <dbReference type="Proteomes" id="UP000018208"/>
    </source>
</evidence>
<evidence type="ECO:0000313" key="1">
    <source>
        <dbReference type="EMBL" id="KAH0572822.1"/>
    </source>
</evidence>
<organism evidence="1 2">
    <name type="scientific">Spironucleus salmonicida</name>
    <dbReference type="NCBI Taxonomy" id="348837"/>
    <lineage>
        <taxon>Eukaryota</taxon>
        <taxon>Metamonada</taxon>
        <taxon>Diplomonadida</taxon>
        <taxon>Hexamitidae</taxon>
        <taxon>Hexamitinae</taxon>
        <taxon>Spironucleus</taxon>
    </lineage>
</organism>
<dbReference type="AlphaFoldDB" id="A0A9P8RXF9"/>
<dbReference type="KEGG" id="ssao:94298959"/>
<sequence>MNLNSLTKQINVLKANNIPQQQDELILAYRQLYTELLQIKDYQQAYGILEELIQLDASTADQMVLLKQLLGEGAE</sequence>